<dbReference type="GO" id="GO:0016020">
    <property type="term" value="C:membrane"/>
    <property type="evidence" value="ECO:0007669"/>
    <property type="project" value="UniProtKB-SubCell"/>
</dbReference>
<dbReference type="Proteomes" id="UP000316639">
    <property type="component" value="Unassembled WGS sequence"/>
</dbReference>
<comment type="subcellular location">
    <subcellularLocation>
        <location evidence="1">Membrane</location>
        <topology evidence="1">Multi-pass membrane protein</topology>
    </subcellularLocation>
</comment>
<reference evidence="6 7" key="1">
    <citation type="submission" date="2019-07" db="EMBL/GenBank/DDBJ databases">
        <title>Lentzea xizangensis sp. nov., isolated from Qinghai-Tibetan Plateau Soils.</title>
        <authorList>
            <person name="Huang J."/>
        </authorList>
    </citation>
    <scope>NUCLEOTIDE SEQUENCE [LARGE SCALE GENOMIC DNA]</scope>
    <source>
        <strain evidence="6 7">FXJ1.1311</strain>
    </source>
</reference>
<dbReference type="RefSeq" id="WP_146358522.1">
    <property type="nucleotide sequence ID" value="NZ_VOBR01000030.1"/>
</dbReference>
<evidence type="ECO:0000313" key="7">
    <source>
        <dbReference type="Proteomes" id="UP000316639"/>
    </source>
</evidence>
<comment type="caution">
    <text evidence="6">The sequence shown here is derived from an EMBL/GenBank/DDBJ whole genome shotgun (WGS) entry which is preliminary data.</text>
</comment>
<evidence type="ECO:0000313" key="6">
    <source>
        <dbReference type="EMBL" id="TWP46787.1"/>
    </source>
</evidence>
<keyword evidence="2" id="KW-0812">Transmembrane</keyword>
<dbReference type="GO" id="GO:0030416">
    <property type="term" value="P:methylamine metabolic process"/>
    <property type="evidence" value="ECO:0007669"/>
    <property type="project" value="InterPro"/>
</dbReference>
<organism evidence="6 7">
    <name type="scientific">Lentzea tibetensis</name>
    <dbReference type="NCBI Taxonomy" id="2591470"/>
    <lineage>
        <taxon>Bacteria</taxon>
        <taxon>Bacillati</taxon>
        <taxon>Actinomycetota</taxon>
        <taxon>Actinomycetes</taxon>
        <taxon>Pseudonocardiales</taxon>
        <taxon>Pseudonocardiaceae</taxon>
        <taxon>Lentzea</taxon>
    </lineage>
</organism>
<gene>
    <name evidence="6" type="ORF">FKR81_34960</name>
</gene>
<accession>A0A563EIY6</accession>
<keyword evidence="4" id="KW-0472">Membrane</keyword>
<evidence type="ECO:0000259" key="5">
    <source>
        <dbReference type="Pfam" id="PF07291"/>
    </source>
</evidence>
<feature type="domain" description="Methylamine utilisation protein MauE" evidence="5">
    <location>
        <begin position="2"/>
        <end position="40"/>
    </location>
</feature>
<evidence type="ECO:0000256" key="1">
    <source>
        <dbReference type="ARBA" id="ARBA00004141"/>
    </source>
</evidence>
<sequence length="128" mass="13083">MTGAVVSGLVRGLKISCGCFGTLGELIRNAVLLAAVTAVALHGFSRIGVSGFSPAIQLAAVAAAATVFGAVFPEFGAAKAQAGVIDCVKCVRIFTECELKCAQNPADIETCTQNCATALEDCRQNCNN</sequence>
<proteinExistence type="predicted"/>
<protein>
    <recommendedName>
        <fullName evidence="5">Methylamine utilisation protein MauE domain-containing protein</fullName>
    </recommendedName>
</protein>
<keyword evidence="3" id="KW-1133">Transmembrane helix</keyword>
<dbReference type="Pfam" id="PF07291">
    <property type="entry name" value="MauE"/>
    <property type="match status" value="1"/>
</dbReference>
<name>A0A563EIY6_9PSEU</name>
<dbReference type="InterPro" id="IPR009908">
    <property type="entry name" value="Methylamine_util_MauE"/>
</dbReference>
<dbReference type="AlphaFoldDB" id="A0A563EIY6"/>
<evidence type="ECO:0000256" key="4">
    <source>
        <dbReference type="ARBA" id="ARBA00023136"/>
    </source>
</evidence>
<evidence type="ECO:0000256" key="3">
    <source>
        <dbReference type="ARBA" id="ARBA00022989"/>
    </source>
</evidence>
<dbReference type="EMBL" id="VOBR01000030">
    <property type="protein sequence ID" value="TWP46787.1"/>
    <property type="molecule type" value="Genomic_DNA"/>
</dbReference>
<keyword evidence="7" id="KW-1185">Reference proteome</keyword>
<evidence type="ECO:0000256" key="2">
    <source>
        <dbReference type="ARBA" id="ARBA00022692"/>
    </source>
</evidence>